<comment type="caution">
    <text evidence="2">The sequence shown here is derived from an EMBL/GenBank/DDBJ whole genome shotgun (WGS) entry which is preliminary data.</text>
</comment>
<dbReference type="Proteomes" id="UP000177622">
    <property type="component" value="Unassembled WGS sequence"/>
</dbReference>
<dbReference type="AlphaFoldDB" id="A0A1F5LVU0"/>
<evidence type="ECO:0000256" key="1">
    <source>
        <dbReference type="SAM" id="MobiDB-lite"/>
    </source>
</evidence>
<evidence type="ECO:0000313" key="3">
    <source>
        <dbReference type="Proteomes" id="UP000177622"/>
    </source>
</evidence>
<feature type="compositionally biased region" description="Polar residues" evidence="1">
    <location>
        <begin position="1"/>
        <end position="17"/>
    </location>
</feature>
<feature type="region of interest" description="Disordered" evidence="1">
    <location>
        <begin position="1"/>
        <end position="43"/>
    </location>
</feature>
<feature type="region of interest" description="Disordered" evidence="1">
    <location>
        <begin position="61"/>
        <end position="126"/>
    </location>
</feature>
<name>A0A1F5LVU0_PENAI</name>
<feature type="compositionally biased region" description="Low complexity" evidence="1">
    <location>
        <begin position="73"/>
        <end position="92"/>
    </location>
</feature>
<dbReference type="GeneID" id="34572152"/>
<sequence>MNQAQMQRTENINTFNSGSGGVDNPSNETMIDSYQPLDPAGASLGDYNRSMLQYTQRQMSTFVDIDDSHRSKGSSSRSSQSSGQSGRSSTSGLARQANGPPTSVKHAAHIAENKVSGRDMAANSEF</sequence>
<gene>
    <name evidence="2" type="ORF">PENARI_c002G04091</name>
</gene>
<proteinExistence type="predicted"/>
<organism evidence="2 3">
    <name type="scientific">Penicillium arizonense</name>
    <dbReference type="NCBI Taxonomy" id="1835702"/>
    <lineage>
        <taxon>Eukaryota</taxon>
        <taxon>Fungi</taxon>
        <taxon>Dikarya</taxon>
        <taxon>Ascomycota</taxon>
        <taxon>Pezizomycotina</taxon>
        <taxon>Eurotiomycetes</taxon>
        <taxon>Eurotiomycetidae</taxon>
        <taxon>Eurotiales</taxon>
        <taxon>Aspergillaceae</taxon>
        <taxon>Penicillium</taxon>
    </lineage>
</organism>
<dbReference type="EMBL" id="LXJU01000002">
    <property type="protein sequence ID" value="OGE57275.1"/>
    <property type="molecule type" value="Genomic_DNA"/>
</dbReference>
<evidence type="ECO:0000313" key="2">
    <source>
        <dbReference type="EMBL" id="OGE57275.1"/>
    </source>
</evidence>
<protein>
    <submittedName>
        <fullName evidence="2">Uncharacterized protein</fullName>
    </submittedName>
</protein>
<keyword evidence="3" id="KW-1185">Reference proteome</keyword>
<dbReference type="OrthoDB" id="4498167at2759"/>
<reference evidence="2 3" key="1">
    <citation type="journal article" date="2016" name="Sci. Rep.">
        <title>Penicillium arizonense, a new, genome sequenced fungal species, reveals a high chemical diversity in secreted metabolites.</title>
        <authorList>
            <person name="Grijseels S."/>
            <person name="Nielsen J.C."/>
            <person name="Randelovic M."/>
            <person name="Nielsen J."/>
            <person name="Nielsen K.F."/>
            <person name="Workman M."/>
            <person name="Frisvad J.C."/>
        </authorList>
    </citation>
    <scope>NUCLEOTIDE SEQUENCE [LARGE SCALE GENOMIC DNA]</scope>
    <source>
        <strain evidence="2 3">CBS 141311</strain>
    </source>
</reference>
<dbReference type="RefSeq" id="XP_022492702.1">
    <property type="nucleotide sequence ID" value="XM_022627418.1"/>
</dbReference>
<accession>A0A1F5LVU0</accession>